<evidence type="ECO:0000313" key="1">
    <source>
        <dbReference type="EMBL" id="QIM11696.1"/>
    </source>
</evidence>
<dbReference type="AlphaFoldDB" id="A0A6G8F686"/>
<reference evidence="1" key="1">
    <citation type="submission" date="2019-07" db="EMBL/GenBank/DDBJ databases">
        <authorList>
            <person name="GnanaSoundari P."/>
            <person name="Vijayakumar R."/>
            <person name="Krishnan P."/>
        </authorList>
    </citation>
    <scope>NUCLEOTIDE SEQUENCE</scope>
    <source>
        <strain evidence="1">C105</strain>
        <plasmid evidence="1">pC105-NDM1-IncHI3</plasmid>
    </source>
</reference>
<organism evidence="1">
    <name type="scientific">Klebsiella pneumoniae</name>
    <dbReference type="NCBI Taxonomy" id="573"/>
    <lineage>
        <taxon>Bacteria</taxon>
        <taxon>Pseudomonadati</taxon>
        <taxon>Pseudomonadota</taxon>
        <taxon>Gammaproteobacteria</taxon>
        <taxon>Enterobacterales</taxon>
        <taxon>Enterobacteriaceae</taxon>
        <taxon>Klebsiella/Raoultella group</taxon>
        <taxon>Klebsiella</taxon>
        <taxon>Klebsiella pneumoniae complex</taxon>
    </lineage>
</organism>
<dbReference type="EMBL" id="MN240794">
    <property type="protein sequence ID" value="QIM11696.1"/>
    <property type="molecule type" value="Genomic_DNA"/>
</dbReference>
<accession>A0A6G8F686</accession>
<sequence>MIKPEMLLKSPTKNLYLILLQVNMSYLQLQTPILQLVLFPAFRLATLNIQPG</sequence>
<name>A0A6G8F686_KLEPN</name>
<protein>
    <submittedName>
        <fullName evidence="1">Uncharacterized protein</fullName>
    </submittedName>
</protein>
<geneLocation type="plasmid" evidence="1">
    <name>pC105-NDM1-IncHI3</name>
</geneLocation>
<proteinExistence type="predicted"/>
<keyword evidence="1" id="KW-0614">Plasmid</keyword>